<reference evidence="1 2" key="1">
    <citation type="submission" date="2019-07" db="EMBL/GenBank/DDBJ databases">
        <title>Whole genome shotgun sequence of Deinococcus cellulosilyticus NBRC 106333.</title>
        <authorList>
            <person name="Hosoyama A."/>
            <person name="Uohara A."/>
            <person name="Ohji S."/>
            <person name="Ichikawa N."/>
        </authorList>
    </citation>
    <scope>NUCLEOTIDE SEQUENCE [LARGE SCALE GENOMIC DNA]</scope>
    <source>
        <strain evidence="1 2">NBRC 106333</strain>
    </source>
</reference>
<proteinExistence type="predicted"/>
<evidence type="ECO:0000313" key="2">
    <source>
        <dbReference type="Proteomes" id="UP000321306"/>
    </source>
</evidence>
<name>A0A511MZ56_DEIC1</name>
<evidence type="ECO:0000313" key="1">
    <source>
        <dbReference type="EMBL" id="GEM45874.1"/>
    </source>
</evidence>
<sequence>MQKISGHTEYDYHLNRGNETLESTPVYKGKLAFYQRAEAKLSNQQMQDLQAGKVITIKGFKAMYKPESKKQKRLLVDRSENLLVKQYGTTIRPLPRSKAKPARA</sequence>
<organism evidence="1 2">
    <name type="scientific">Deinococcus cellulosilyticus (strain DSM 18568 / NBRC 106333 / KACC 11606 / 5516J-15)</name>
    <dbReference type="NCBI Taxonomy" id="1223518"/>
    <lineage>
        <taxon>Bacteria</taxon>
        <taxon>Thermotogati</taxon>
        <taxon>Deinococcota</taxon>
        <taxon>Deinococci</taxon>
        <taxon>Deinococcales</taxon>
        <taxon>Deinococcaceae</taxon>
        <taxon>Deinococcus</taxon>
    </lineage>
</organism>
<protein>
    <submittedName>
        <fullName evidence="1">Uncharacterized protein</fullName>
    </submittedName>
</protein>
<accession>A0A511MZ56</accession>
<dbReference type="Proteomes" id="UP000321306">
    <property type="component" value="Unassembled WGS sequence"/>
</dbReference>
<dbReference type="AlphaFoldDB" id="A0A511MZ56"/>
<dbReference type="RefSeq" id="WP_146883551.1">
    <property type="nucleotide sequence ID" value="NZ_BJXB01000005.1"/>
</dbReference>
<keyword evidence="2" id="KW-1185">Reference proteome</keyword>
<gene>
    <name evidence="1" type="ORF">DC3_15090</name>
</gene>
<comment type="caution">
    <text evidence="1">The sequence shown here is derived from an EMBL/GenBank/DDBJ whole genome shotgun (WGS) entry which is preliminary data.</text>
</comment>
<dbReference type="EMBL" id="BJXB01000005">
    <property type="protein sequence ID" value="GEM45874.1"/>
    <property type="molecule type" value="Genomic_DNA"/>
</dbReference>